<organism evidence="2 3">
    <name type="scientific">Pontiella desulfatans</name>
    <dbReference type="NCBI Taxonomy" id="2750659"/>
    <lineage>
        <taxon>Bacteria</taxon>
        <taxon>Pseudomonadati</taxon>
        <taxon>Kiritimatiellota</taxon>
        <taxon>Kiritimatiellia</taxon>
        <taxon>Kiritimatiellales</taxon>
        <taxon>Pontiellaceae</taxon>
        <taxon>Pontiella</taxon>
    </lineage>
</organism>
<evidence type="ECO:0000256" key="1">
    <source>
        <dbReference type="SAM" id="SignalP"/>
    </source>
</evidence>
<sequence length="599" mass="63782">MKKSAVIKSCILLTGICAIGPVYADFVSGPGGGSVTESNNWSKGVFDPTENPVTVTSTGDNEDLIGGDRIMYLLSDFATFNNFSLGATSNTRGGHLVISNGTFTAENVRINQNTGAIADACTLTQLGGTANIGVLNIGLNTSGEATYTVAGGILNVTGSINFTDGQENQEHTLEIDGQGASSITVGGDVFLGAGTGIAYQNIRFNLGPTGITPLQITGSIFADEQSEYIIDGANYTGGENSITLLTAGNFFASQSNSVTVTFLNFNDYIPSLSFVNKELTLTIIDNPYPELLEDPSFESLVGSEPNSNSVPWFTIGEEGGNPNFSVITETVSSNVLTGSTAVKFNYYFDKVAVVQNTGLQIAPGEFFELSVAKLITEPSSNTGVHVNASSVNLTVWTSDNAESNYVYRIGSFGNLVTNENEYQQFVFPFSTADLIDNGAEVGDYMQIRIAKANENATHRIVIDDASFKQTPVVTNSYASWASDWGVDIGAESEDYDHDGLINLYEYGLGGNPTNGFVNGNLPTFGKDGADFGYVYAQRSDDPTLTYYLGTDDDLVAEPGWTNSGYTVEGTNVTGGTFDEVTNSIPTADPQKFIRLFIEN</sequence>
<protein>
    <submittedName>
        <fullName evidence="2">Uncharacterized protein</fullName>
    </submittedName>
</protein>
<gene>
    <name evidence="2" type="ORF">PDESU_00551</name>
</gene>
<name>A0A6C2TWM9_PONDE</name>
<reference evidence="2 3" key="1">
    <citation type="submission" date="2019-04" db="EMBL/GenBank/DDBJ databases">
        <authorList>
            <person name="Van Vliet M D."/>
        </authorList>
    </citation>
    <scope>NUCLEOTIDE SEQUENCE [LARGE SCALE GENOMIC DNA]</scope>
    <source>
        <strain evidence="2 3">F1</strain>
    </source>
</reference>
<evidence type="ECO:0000313" key="3">
    <source>
        <dbReference type="Proteomes" id="UP000366872"/>
    </source>
</evidence>
<keyword evidence="3" id="KW-1185">Reference proteome</keyword>
<feature type="chain" id="PRO_5025516234" evidence="1">
    <location>
        <begin position="25"/>
        <end position="599"/>
    </location>
</feature>
<dbReference type="AlphaFoldDB" id="A0A6C2TWM9"/>
<keyword evidence="1" id="KW-0732">Signal</keyword>
<dbReference type="RefSeq" id="WP_136077703.1">
    <property type="nucleotide sequence ID" value="NZ_CAAHFG010000001.1"/>
</dbReference>
<dbReference type="Proteomes" id="UP000366872">
    <property type="component" value="Unassembled WGS sequence"/>
</dbReference>
<evidence type="ECO:0000313" key="2">
    <source>
        <dbReference type="EMBL" id="VGO12003.1"/>
    </source>
</evidence>
<dbReference type="EMBL" id="CAAHFG010000001">
    <property type="protein sequence ID" value="VGO12003.1"/>
    <property type="molecule type" value="Genomic_DNA"/>
</dbReference>
<proteinExistence type="predicted"/>
<accession>A0A6C2TWM9</accession>
<feature type="signal peptide" evidence="1">
    <location>
        <begin position="1"/>
        <end position="24"/>
    </location>
</feature>